<dbReference type="GO" id="GO:0035999">
    <property type="term" value="P:tetrahydrofolate interconversion"/>
    <property type="evidence" value="ECO:0007669"/>
    <property type="project" value="UniProtKB-UniRule"/>
</dbReference>
<dbReference type="InterPro" id="IPR015422">
    <property type="entry name" value="PyrdxlP-dep_Trfase_small"/>
</dbReference>
<evidence type="ECO:0000313" key="7">
    <source>
        <dbReference type="Proteomes" id="UP000075321"/>
    </source>
</evidence>
<evidence type="ECO:0000259" key="5">
    <source>
        <dbReference type="Pfam" id="PF00464"/>
    </source>
</evidence>
<organism evidence="6 7">
    <name type="scientific">Halalkalicoccus paucihalophilus</name>
    <dbReference type="NCBI Taxonomy" id="1008153"/>
    <lineage>
        <taxon>Archaea</taxon>
        <taxon>Methanobacteriati</taxon>
        <taxon>Methanobacteriota</taxon>
        <taxon>Stenosarchaea group</taxon>
        <taxon>Halobacteria</taxon>
        <taxon>Halobacteriales</taxon>
        <taxon>Halococcaceae</taxon>
        <taxon>Halalkalicoccus</taxon>
    </lineage>
</organism>
<dbReference type="PATRIC" id="fig|1008153.3.peg.3177"/>
<dbReference type="InterPro" id="IPR015424">
    <property type="entry name" value="PyrdxlP-dep_Trfase"/>
</dbReference>
<keyword evidence="2 3" id="KW-0663">Pyridoxal phosphate</keyword>
<proteinExistence type="inferred from homology"/>
<dbReference type="Gene3D" id="3.90.1150.10">
    <property type="entry name" value="Aspartate Aminotransferase, domain 1"/>
    <property type="match status" value="1"/>
</dbReference>
<dbReference type="GO" id="GO:0030170">
    <property type="term" value="F:pyridoxal phosphate binding"/>
    <property type="evidence" value="ECO:0007669"/>
    <property type="project" value="UniProtKB-UniRule"/>
</dbReference>
<comment type="function">
    <text evidence="3">Catalyzes the reversible interconversion of serine and glycine with tetrahydrofolate (THF) serving as the one-carbon carrier. Also exhibits THF-independent aldolase activity toward beta-hydroxyamino acids, producing glycine and aldehydes, via a retro-aldol mechanism.</text>
</comment>
<comment type="subcellular location">
    <subcellularLocation>
        <location evidence="3">Cytoplasm</location>
    </subcellularLocation>
</comment>
<keyword evidence="3" id="KW-0963">Cytoplasm</keyword>
<dbReference type="AlphaFoldDB" id="A0A151AAF4"/>
<keyword evidence="6" id="KW-0489">Methyltransferase</keyword>
<dbReference type="PANTHER" id="PTHR11680:SF35">
    <property type="entry name" value="SERINE HYDROXYMETHYLTRANSFERASE 1"/>
    <property type="match status" value="1"/>
</dbReference>
<dbReference type="InterPro" id="IPR039429">
    <property type="entry name" value="SHMT-like_dom"/>
</dbReference>
<gene>
    <name evidence="6" type="primary">glyA_4</name>
    <name evidence="3" type="synonym">glyA</name>
    <name evidence="6" type="ORF">HAPAU_30620</name>
</gene>
<dbReference type="GO" id="GO:0008168">
    <property type="term" value="F:methyltransferase activity"/>
    <property type="evidence" value="ECO:0007669"/>
    <property type="project" value="UniProtKB-KW"/>
</dbReference>
<feature type="domain" description="Serine hydroxymethyltransferase-like" evidence="5">
    <location>
        <begin position="10"/>
        <end position="384"/>
    </location>
</feature>
<dbReference type="InterPro" id="IPR049943">
    <property type="entry name" value="Ser_HO-MeTrfase-like"/>
</dbReference>
<dbReference type="OrthoDB" id="5821at2157"/>
<comment type="catalytic activity">
    <reaction evidence="3">
        <text>(6R)-5,10-methylene-5,6,7,8-tetrahydrofolate + glycine + H2O = (6S)-5,6,7,8-tetrahydrofolate + L-serine</text>
        <dbReference type="Rhea" id="RHEA:15481"/>
        <dbReference type="ChEBI" id="CHEBI:15377"/>
        <dbReference type="ChEBI" id="CHEBI:15636"/>
        <dbReference type="ChEBI" id="CHEBI:33384"/>
        <dbReference type="ChEBI" id="CHEBI:57305"/>
        <dbReference type="ChEBI" id="CHEBI:57453"/>
        <dbReference type="EC" id="2.1.2.1"/>
    </reaction>
</comment>
<evidence type="ECO:0000313" key="6">
    <source>
        <dbReference type="EMBL" id="KYH24686.1"/>
    </source>
</evidence>
<dbReference type="GO" id="GO:0019264">
    <property type="term" value="P:glycine biosynthetic process from serine"/>
    <property type="evidence" value="ECO:0007669"/>
    <property type="project" value="InterPro"/>
</dbReference>
<dbReference type="EC" id="2.1.2.1" evidence="3"/>
<comment type="similarity">
    <text evidence="3">Belongs to the SHMT family.</text>
</comment>
<comment type="caution">
    <text evidence="6">The sequence shown here is derived from an EMBL/GenBank/DDBJ whole genome shotgun (WGS) entry which is preliminary data.</text>
</comment>
<comment type="pathway">
    <text evidence="3">One-carbon metabolism; tetrahydrofolate interconversion.</text>
</comment>
<dbReference type="InterPro" id="IPR001085">
    <property type="entry name" value="Ser_HO-MeTrfase"/>
</dbReference>
<evidence type="ECO:0000256" key="3">
    <source>
        <dbReference type="HAMAP-Rule" id="MF_00051"/>
    </source>
</evidence>
<dbReference type="PIRSF" id="PIRSF000412">
    <property type="entry name" value="SHMT"/>
    <property type="match status" value="1"/>
</dbReference>
<evidence type="ECO:0000256" key="1">
    <source>
        <dbReference type="ARBA" id="ARBA00001933"/>
    </source>
</evidence>
<dbReference type="NCBIfam" id="NF000586">
    <property type="entry name" value="PRK00011.1"/>
    <property type="match status" value="1"/>
</dbReference>
<dbReference type="Gene3D" id="3.40.640.10">
    <property type="entry name" value="Type I PLP-dependent aspartate aminotransferase-like (Major domain)"/>
    <property type="match status" value="1"/>
</dbReference>
<dbReference type="CDD" id="cd00378">
    <property type="entry name" value="SHMT"/>
    <property type="match status" value="1"/>
</dbReference>
<dbReference type="InterPro" id="IPR015421">
    <property type="entry name" value="PyrdxlP-dep_Trfase_major"/>
</dbReference>
<keyword evidence="3" id="KW-0554">One-carbon metabolism</keyword>
<dbReference type="SUPFAM" id="SSF53383">
    <property type="entry name" value="PLP-dependent transferases"/>
    <property type="match status" value="1"/>
</dbReference>
<comment type="subunit">
    <text evidence="3">Homodimer.</text>
</comment>
<dbReference type="UniPathway" id="UPA00193"/>
<keyword evidence="7" id="KW-1185">Reference proteome</keyword>
<dbReference type="GO" id="GO:0005737">
    <property type="term" value="C:cytoplasm"/>
    <property type="evidence" value="ECO:0007669"/>
    <property type="project" value="UniProtKB-SubCell"/>
</dbReference>
<dbReference type="RefSeq" id="WP_066384267.1">
    <property type="nucleotide sequence ID" value="NZ_LTAZ01000012.1"/>
</dbReference>
<dbReference type="HAMAP" id="MF_00051">
    <property type="entry name" value="SHMT"/>
    <property type="match status" value="1"/>
</dbReference>
<dbReference type="PANTHER" id="PTHR11680">
    <property type="entry name" value="SERINE HYDROXYMETHYLTRANSFERASE"/>
    <property type="match status" value="1"/>
</dbReference>
<name>A0A151AAF4_9EURY</name>
<dbReference type="EMBL" id="LTAZ01000012">
    <property type="protein sequence ID" value="KYH24686.1"/>
    <property type="molecule type" value="Genomic_DNA"/>
</dbReference>
<protein>
    <recommendedName>
        <fullName evidence="3">Serine hydroxymethyltransferase</fullName>
        <shortName evidence="3">SHMT</shortName>
        <shortName evidence="3">Serine methylase</shortName>
        <ecNumber evidence="3">2.1.2.1</ecNumber>
    </recommendedName>
</protein>
<sequence>MPYEHVGSVTQELRQSLEAEHARQDQSLMMIASENIASPAVREAQGSMLTNRNVLGYPDSRLYPGADSMDAIESFAIQCATNLWGADHVNVQPHSGSLANLAVYLAVLDPGDSILALDPRDGGHITHGDDRHISSDLYETSYYHVDPTTGQLDYEAIADRAEAVDPDLIISGYSAYPGEIDWPRFQTIADAVDAVHLADIAHIAGIIAADEYPSPVAHADFCTGSTYKTIRGGRGGFILCDQQYADAVDTALFPYLQGGAALPNMAGKAVGFAEALRPEFQTYIKRTVTSAKALAIRLSESGINIVSNGTETHIVVIDLQTSHPDLAGSEAERALEDARIIANKITVPADPRHPSGASGIRFGTSCLVSRGFGPEEMEYVADLIVRALNAASDPEERDQIVQDVEALCDQYPISDTGA</sequence>
<feature type="modified residue" description="N6-(pyridoxal phosphate)lysine" evidence="3 4">
    <location>
        <position position="228"/>
    </location>
</feature>
<accession>A0A151AAF4</accession>
<comment type="caution">
    <text evidence="3">Lacks conserved residue(s) required for the propagation of feature annotation.</text>
</comment>
<keyword evidence="3 6" id="KW-0808">Transferase</keyword>
<evidence type="ECO:0000256" key="2">
    <source>
        <dbReference type="ARBA" id="ARBA00022898"/>
    </source>
</evidence>
<comment type="cofactor">
    <cofactor evidence="1 3 4">
        <name>pyridoxal 5'-phosphate</name>
        <dbReference type="ChEBI" id="CHEBI:597326"/>
    </cofactor>
</comment>
<dbReference type="Pfam" id="PF00464">
    <property type="entry name" value="SHMT"/>
    <property type="match status" value="1"/>
</dbReference>
<reference evidence="6 7" key="1">
    <citation type="submission" date="2016-02" db="EMBL/GenBank/DDBJ databases">
        <title>Genome sequence of Halalkalicoccus paucihalophilus DSM 24557.</title>
        <authorList>
            <person name="Poehlein A."/>
            <person name="Daniel R."/>
        </authorList>
    </citation>
    <scope>NUCLEOTIDE SEQUENCE [LARGE SCALE GENOMIC DNA]</scope>
    <source>
        <strain evidence="6 7">DSM 24557</strain>
    </source>
</reference>
<dbReference type="GO" id="GO:0004372">
    <property type="term" value="F:glycine hydroxymethyltransferase activity"/>
    <property type="evidence" value="ECO:0007669"/>
    <property type="project" value="UniProtKB-EC"/>
</dbReference>
<evidence type="ECO:0000256" key="4">
    <source>
        <dbReference type="PIRSR" id="PIRSR000412-50"/>
    </source>
</evidence>
<feature type="binding site" evidence="3">
    <location>
        <begin position="123"/>
        <end position="125"/>
    </location>
    <ligand>
        <name>(6S)-5,6,7,8-tetrahydrofolate</name>
        <dbReference type="ChEBI" id="CHEBI:57453"/>
    </ligand>
</feature>
<dbReference type="GO" id="GO:0032259">
    <property type="term" value="P:methylation"/>
    <property type="evidence" value="ECO:0007669"/>
    <property type="project" value="UniProtKB-KW"/>
</dbReference>
<dbReference type="Proteomes" id="UP000075321">
    <property type="component" value="Unassembled WGS sequence"/>
</dbReference>